<organism evidence="2 3">
    <name type="scientific">Priestia megaterium</name>
    <name type="common">Bacillus megaterium</name>
    <dbReference type="NCBI Taxonomy" id="1404"/>
    <lineage>
        <taxon>Bacteria</taxon>
        <taxon>Bacillati</taxon>
        <taxon>Bacillota</taxon>
        <taxon>Bacilli</taxon>
        <taxon>Bacillales</taxon>
        <taxon>Bacillaceae</taxon>
        <taxon>Priestia</taxon>
    </lineage>
</organism>
<dbReference type="Proteomes" id="UP000501868">
    <property type="component" value="Chromosome"/>
</dbReference>
<evidence type="ECO:0000313" key="2">
    <source>
        <dbReference type="EMBL" id="QIZ08230.1"/>
    </source>
</evidence>
<name>A0A6H1P3R0_PRIMG</name>
<evidence type="ECO:0000259" key="1">
    <source>
        <dbReference type="Pfam" id="PF24693"/>
    </source>
</evidence>
<reference evidence="2 3" key="2">
    <citation type="submission" date="2020-04" db="EMBL/GenBank/DDBJ databases">
        <authorList>
            <person name="Fomenkov A."/>
            <person name="Anton B.P."/>
            <person name="Roberts R.J."/>
        </authorList>
    </citation>
    <scope>NUCLEOTIDE SEQUENCE [LARGE SCALE GENOMIC DNA]</scope>
    <source>
        <strain evidence="2 3">S2</strain>
    </source>
</reference>
<feature type="domain" description="DUF7660" evidence="1">
    <location>
        <begin position="12"/>
        <end position="84"/>
    </location>
</feature>
<evidence type="ECO:0000313" key="3">
    <source>
        <dbReference type="Proteomes" id="UP000501868"/>
    </source>
</evidence>
<dbReference type="EMBL" id="CP051128">
    <property type="protein sequence ID" value="QIZ08230.1"/>
    <property type="molecule type" value="Genomic_DNA"/>
</dbReference>
<dbReference type="InterPro" id="IPR056077">
    <property type="entry name" value="DUF7660"/>
</dbReference>
<sequence>MELNEKVGSVKNREDLIRFIFHLRTDLQNNREKRGNVTLDDYLKAMEVWISEMDGFYLNSNQPIPNQPSWKTIADILYVSSMYE</sequence>
<proteinExistence type="predicted"/>
<reference evidence="2 3" key="1">
    <citation type="submission" date="2020-04" db="EMBL/GenBank/DDBJ databases">
        <title>Genome-Wide Identification of 5-Methylcytosine Sites in Bacterial Genomes By High-Throughput Sequencing of MspJI Restriction Fragments.</title>
        <authorList>
            <person name="Wu V."/>
        </authorList>
    </citation>
    <scope>NUCLEOTIDE SEQUENCE [LARGE SCALE GENOMIC DNA]</scope>
    <source>
        <strain evidence="2 3">S2</strain>
    </source>
</reference>
<gene>
    <name evidence="2" type="ORF">HFZ78_17085</name>
</gene>
<protein>
    <recommendedName>
        <fullName evidence="1">DUF7660 domain-containing protein</fullName>
    </recommendedName>
</protein>
<accession>A0A6H1P3R0</accession>
<dbReference type="AlphaFoldDB" id="A0A6H1P3R0"/>
<dbReference type="Pfam" id="PF24693">
    <property type="entry name" value="DUF7660"/>
    <property type="match status" value="1"/>
</dbReference>